<reference evidence="5 6" key="1">
    <citation type="submission" date="2016-05" db="EMBL/GenBank/DDBJ databases">
        <title>Complete genome sequence of two 2,5-diketo-D-glunonic acid producing strain Tatumella citrea.</title>
        <authorList>
            <person name="Duan C."/>
            <person name="Yang J."/>
            <person name="Yang S."/>
        </authorList>
    </citation>
    <scope>NUCLEOTIDE SEQUENCE [LARGE SCALE GENOMIC DNA]</scope>
    <source>
        <strain evidence="4 5">ATCC 39140</strain>
        <strain evidence="3 6">DSM 13699</strain>
    </source>
</reference>
<name>A0A1Y0LA89_TATCI</name>
<evidence type="ECO:0000256" key="1">
    <source>
        <dbReference type="ARBA" id="ARBA00022723"/>
    </source>
</evidence>
<dbReference type="RefSeq" id="WP_087489309.1">
    <property type="nucleotide sequence ID" value="NZ_CP015579.1"/>
</dbReference>
<dbReference type="Gene3D" id="1.20.1440.100">
    <property type="entry name" value="SG protein - dephosphorylation function"/>
    <property type="match status" value="1"/>
</dbReference>
<dbReference type="AlphaFoldDB" id="A0A1Y0LA89"/>
<dbReference type="Proteomes" id="UP000195729">
    <property type="component" value="Chromosome"/>
</dbReference>
<dbReference type="EMBL" id="CP015581">
    <property type="protein sequence ID" value="ARU98981.1"/>
    <property type="molecule type" value="Genomic_DNA"/>
</dbReference>
<accession>A0A1Y0LA89</accession>
<evidence type="ECO:0000256" key="2">
    <source>
        <dbReference type="SAM" id="Phobius"/>
    </source>
</evidence>
<dbReference type="GO" id="GO:0046872">
    <property type="term" value="F:metal ion binding"/>
    <property type="evidence" value="ECO:0007669"/>
    <property type="project" value="UniProtKB-KW"/>
</dbReference>
<keyword evidence="2" id="KW-0472">Membrane</keyword>
<keyword evidence="2" id="KW-0812">Transmembrane</keyword>
<evidence type="ECO:0000313" key="4">
    <source>
        <dbReference type="EMBL" id="ARU98981.1"/>
    </source>
</evidence>
<dbReference type="InterPro" id="IPR006435">
    <property type="entry name" value="HAD-SF_hydro_IF_YfhB"/>
</dbReference>
<dbReference type="EMBL" id="CP015579">
    <property type="protein sequence ID" value="ARU94943.1"/>
    <property type="molecule type" value="Genomic_DNA"/>
</dbReference>
<sequence length="210" mass="24206">MMKPQQRIVFFDLDGTLHKQDLFCCYLRYCLVRQPLNLLPVLLFAPVIIGALLLNKAARWPVSLLLWAVTVGHSERFLQQQETGFCRWAQQHITPFPEVLQRLYGYLQDTDTRVWLVTGSPQSLVEGIYGSASFLCQVNLIGSQMQRRFGGRVLSLRCFGRQKVIELEQRIGCLPKLHSGYSDSNFDTPLMDYCQYRWRITASGSIQQLD</sequence>
<evidence type="ECO:0000313" key="5">
    <source>
        <dbReference type="Proteomes" id="UP000195729"/>
    </source>
</evidence>
<dbReference type="Proteomes" id="UP000195814">
    <property type="component" value="Chromosome"/>
</dbReference>
<keyword evidence="2" id="KW-1133">Transmembrane helix</keyword>
<protein>
    <submittedName>
        <fullName evidence="3">Acid phosphatase AphA</fullName>
    </submittedName>
</protein>
<dbReference type="Pfam" id="PF12710">
    <property type="entry name" value="HAD"/>
    <property type="match status" value="1"/>
</dbReference>
<dbReference type="Gene3D" id="3.40.50.1000">
    <property type="entry name" value="HAD superfamily/HAD-like"/>
    <property type="match status" value="1"/>
</dbReference>
<dbReference type="InterPro" id="IPR023214">
    <property type="entry name" value="HAD_sf"/>
</dbReference>
<feature type="transmembrane region" description="Helical" evidence="2">
    <location>
        <begin position="36"/>
        <end position="54"/>
    </location>
</feature>
<evidence type="ECO:0000313" key="3">
    <source>
        <dbReference type="EMBL" id="ARU94943.1"/>
    </source>
</evidence>
<dbReference type="SUPFAM" id="SSF56784">
    <property type="entry name" value="HAD-like"/>
    <property type="match status" value="1"/>
</dbReference>
<keyword evidence="1" id="KW-0479">Metal-binding</keyword>
<organism evidence="3 6">
    <name type="scientific">Tatumella citrea</name>
    <name type="common">Pantoea citrea</name>
    <dbReference type="NCBI Taxonomy" id="53336"/>
    <lineage>
        <taxon>Bacteria</taxon>
        <taxon>Pseudomonadati</taxon>
        <taxon>Pseudomonadota</taxon>
        <taxon>Gammaproteobacteria</taxon>
        <taxon>Enterobacterales</taxon>
        <taxon>Erwiniaceae</taxon>
        <taxon>Tatumella</taxon>
    </lineage>
</organism>
<dbReference type="KEGG" id="tci:A7K98_14990"/>
<dbReference type="InterPro" id="IPR036412">
    <property type="entry name" value="HAD-like_sf"/>
</dbReference>
<evidence type="ECO:0000313" key="6">
    <source>
        <dbReference type="Proteomes" id="UP000195814"/>
    </source>
</evidence>
<dbReference type="OrthoDB" id="6545830at2"/>
<dbReference type="NCBIfam" id="TIGR01545">
    <property type="entry name" value="YfhB_g-proteo"/>
    <property type="match status" value="1"/>
</dbReference>
<gene>
    <name evidence="3" type="ORF">A7K98_14990</name>
    <name evidence="4" type="ORF">A7K99_14975</name>
</gene>
<keyword evidence="5" id="KW-1185">Reference proteome</keyword>
<proteinExistence type="predicted"/>